<dbReference type="GO" id="GO:0005829">
    <property type="term" value="C:cytosol"/>
    <property type="evidence" value="ECO:0007669"/>
    <property type="project" value="UniProtKB-SubCell"/>
</dbReference>
<feature type="region of interest" description="Disordered" evidence="16">
    <location>
        <begin position="269"/>
        <end position="307"/>
    </location>
</feature>
<dbReference type="OrthoDB" id="5599713at2759"/>
<keyword evidence="12" id="KW-0206">Cytoskeleton</keyword>
<dbReference type="GO" id="GO:0005096">
    <property type="term" value="F:GTPase activator activity"/>
    <property type="evidence" value="ECO:0007669"/>
    <property type="project" value="UniProtKB-KW"/>
</dbReference>
<dbReference type="InterPro" id="IPR037520">
    <property type="entry name" value="Folliculin/SMCR8_longin"/>
</dbReference>
<keyword evidence="11" id="KW-0472">Membrane</keyword>
<evidence type="ECO:0000256" key="12">
    <source>
        <dbReference type="ARBA" id="ARBA00023212"/>
    </source>
</evidence>
<keyword evidence="10" id="KW-0963">Cytoplasm</keyword>
<keyword evidence="19" id="KW-1185">Reference proteome</keyword>
<comment type="subcellular location">
    <subcellularLocation>
        <location evidence="2">Cell projection</location>
        <location evidence="2">Cilium</location>
    </subcellularLocation>
    <subcellularLocation>
        <location evidence="4">Cytoplasm</location>
        <location evidence="4">Cytoskeleton</location>
        <location evidence="4">Microtubule organizing center</location>
        <location evidence="4">Centrosome</location>
    </subcellularLocation>
    <subcellularLocation>
        <location evidence="3">Cytoplasm</location>
        <location evidence="3">Cytoskeleton</location>
        <location evidence="3">Spindle</location>
    </subcellularLocation>
    <subcellularLocation>
        <location evidence="5">Cytoplasm</location>
        <location evidence="5">Cytosol</location>
    </subcellularLocation>
    <subcellularLocation>
        <location evidence="6">Lysosome membrane</location>
    </subcellularLocation>
    <subcellularLocation>
        <location evidence="1">Nucleus</location>
    </subcellularLocation>
</comment>
<dbReference type="InterPro" id="IPR021713">
    <property type="entry name" value="Folliculin"/>
</dbReference>
<evidence type="ECO:0000256" key="16">
    <source>
        <dbReference type="SAM" id="MobiDB-lite"/>
    </source>
</evidence>
<gene>
    <name evidence="18" type="ORF">CONCODRAFT_76987</name>
</gene>
<protein>
    <recommendedName>
        <fullName evidence="8">Folliculin</fullName>
    </recommendedName>
</protein>
<dbReference type="GO" id="GO:0005819">
    <property type="term" value="C:spindle"/>
    <property type="evidence" value="ECO:0007669"/>
    <property type="project" value="UniProtKB-SubCell"/>
</dbReference>
<keyword evidence="13" id="KW-0458">Lysosome</keyword>
<name>A0A137PGJ0_CONC2</name>
<evidence type="ECO:0000256" key="13">
    <source>
        <dbReference type="ARBA" id="ARBA00023228"/>
    </source>
</evidence>
<dbReference type="OMA" id="LWASLHC"/>
<evidence type="ECO:0000313" key="18">
    <source>
        <dbReference type="EMBL" id="KXN74114.1"/>
    </source>
</evidence>
<dbReference type="Pfam" id="PF16692">
    <property type="entry name" value="Folliculin_C"/>
    <property type="match status" value="1"/>
</dbReference>
<evidence type="ECO:0000256" key="9">
    <source>
        <dbReference type="ARBA" id="ARBA00022468"/>
    </source>
</evidence>
<dbReference type="EMBL" id="KQ964427">
    <property type="protein sequence ID" value="KXN74114.1"/>
    <property type="molecule type" value="Genomic_DNA"/>
</dbReference>
<dbReference type="STRING" id="796925.A0A137PGJ0"/>
<keyword evidence="9" id="KW-0343">GTPase activation</keyword>
<evidence type="ECO:0000256" key="7">
    <source>
        <dbReference type="ARBA" id="ARBA00009987"/>
    </source>
</evidence>
<dbReference type="PANTHER" id="PTHR31441">
    <property type="entry name" value="FOLLICULIN FAMILY MEMBER"/>
    <property type="match status" value="1"/>
</dbReference>
<dbReference type="PANTHER" id="PTHR31441:SF2">
    <property type="entry name" value="FOLLICULIN"/>
    <property type="match status" value="1"/>
</dbReference>
<comment type="similarity">
    <text evidence="7">Belongs to the folliculin family.</text>
</comment>
<organism evidence="18 19">
    <name type="scientific">Conidiobolus coronatus (strain ATCC 28846 / CBS 209.66 / NRRL 28638)</name>
    <name type="common">Delacroixia coronata</name>
    <dbReference type="NCBI Taxonomy" id="796925"/>
    <lineage>
        <taxon>Eukaryota</taxon>
        <taxon>Fungi</taxon>
        <taxon>Fungi incertae sedis</taxon>
        <taxon>Zoopagomycota</taxon>
        <taxon>Entomophthoromycotina</taxon>
        <taxon>Entomophthoromycetes</taxon>
        <taxon>Entomophthorales</taxon>
        <taxon>Ancylistaceae</taxon>
        <taxon>Conidiobolus</taxon>
    </lineage>
</organism>
<evidence type="ECO:0000256" key="2">
    <source>
        <dbReference type="ARBA" id="ARBA00004138"/>
    </source>
</evidence>
<dbReference type="GO" id="GO:0005634">
    <property type="term" value="C:nucleus"/>
    <property type="evidence" value="ECO:0007669"/>
    <property type="project" value="UniProtKB-SubCell"/>
</dbReference>
<dbReference type="Gene3D" id="3.40.50.12430">
    <property type="match status" value="1"/>
</dbReference>
<evidence type="ECO:0000256" key="8">
    <source>
        <dbReference type="ARBA" id="ARBA00021824"/>
    </source>
</evidence>
<evidence type="ECO:0000259" key="17">
    <source>
        <dbReference type="PROSITE" id="PS51834"/>
    </source>
</evidence>
<keyword evidence="14" id="KW-0539">Nucleus</keyword>
<dbReference type="GO" id="GO:0005929">
    <property type="term" value="C:cilium"/>
    <property type="evidence" value="ECO:0007669"/>
    <property type="project" value="UniProtKB-SubCell"/>
</dbReference>
<dbReference type="InterPro" id="IPR037521">
    <property type="entry name" value="FLCN/SMCR8_DENN"/>
</dbReference>
<dbReference type="GO" id="GO:0000122">
    <property type="term" value="P:negative regulation of transcription by RNA polymerase II"/>
    <property type="evidence" value="ECO:0007669"/>
    <property type="project" value="TreeGrafter"/>
</dbReference>
<evidence type="ECO:0000256" key="11">
    <source>
        <dbReference type="ARBA" id="ARBA00023136"/>
    </source>
</evidence>
<proteinExistence type="inferred from homology"/>
<evidence type="ECO:0000313" key="19">
    <source>
        <dbReference type="Proteomes" id="UP000070444"/>
    </source>
</evidence>
<evidence type="ECO:0000256" key="4">
    <source>
        <dbReference type="ARBA" id="ARBA00004300"/>
    </source>
</evidence>
<evidence type="ECO:0000256" key="3">
    <source>
        <dbReference type="ARBA" id="ARBA00004186"/>
    </source>
</evidence>
<feature type="domain" description="UDENN FLCN/SMCR8-type" evidence="17">
    <location>
        <begin position="144"/>
        <end position="605"/>
    </location>
</feature>
<keyword evidence="15" id="KW-0966">Cell projection</keyword>
<dbReference type="PROSITE" id="PS51834">
    <property type="entry name" value="DENN_FLCN_SMCR8"/>
    <property type="match status" value="1"/>
</dbReference>
<sequence length="662" mass="73928">MNGVLSLVHFCEAHGPTVMFSTQLHHQDQPARSLINFSANLPPQPPSANTNLQKQSTANIETYFKDFSFNSSLLSSSLYSLFPSSFSTAPQIPPKPTRISAESIPQRPAHLRSESLPYPKMPQSSSNCTTCSVHFQVPNQAGNSNNNSKAKGFISTDPEDSELLYTTTKYPSHPQLYAALRQACVRSLSTEFCPGREGPIMFGDEKHGYLLSYLFKVRDDQARGSQRVYSINFLMTDRHYLVASFTYLVSKFRAIVKFLQNRAESRVDSLLSSSNPDCGRNSKVPSINNLSNHNTPPTSPISPSFKSLPTLHRSPTFNSGDFTSTLTSDQYLRRRSSQKRKELRTLEELVNVPPFSTILRTGSKRITESIPVNTWDRWVEPTTVNLDILPVSDARFHSGSMSSDVSSITPGTPPSEFRIHHLGQLKNHLDVSQFSKLIYNLVIGNQVVIRSSYYDLVKQIIAILQDLLPHSLYNIMEYESHYQPSYLTNLIGLKEDAIIPSDLDTSSFVLLNISPPNHSDDTMGYPKFSLQYGAQVPKESQNSNLGYLTRLLTILNCHSSFSKSPNTLIPTSYFLSQPNPATSNNPSSPSSYSAQHLRLKVIGLKEEWSCKGRIFAQYLRSKSMLGADPSVDLSKFLTLIKVAPSDLPILRLFATVLKPGRK</sequence>
<evidence type="ECO:0000256" key="5">
    <source>
        <dbReference type="ARBA" id="ARBA00004514"/>
    </source>
</evidence>
<reference evidence="18 19" key="1">
    <citation type="journal article" date="2015" name="Genome Biol. Evol.">
        <title>Phylogenomic analyses indicate that early fungi evolved digesting cell walls of algal ancestors of land plants.</title>
        <authorList>
            <person name="Chang Y."/>
            <person name="Wang S."/>
            <person name="Sekimoto S."/>
            <person name="Aerts A.L."/>
            <person name="Choi C."/>
            <person name="Clum A."/>
            <person name="LaButti K.M."/>
            <person name="Lindquist E.A."/>
            <person name="Yee Ngan C."/>
            <person name="Ohm R.A."/>
            <person name="Salamov A.A."/>
            <person name="Grigoriev I.V."/>
            <person name="Spatafora J.W."/>
            <person name="Berbee M.L."/>
        </authorList>
    </citation>
    <scope>NUCLEOTIDE SEQUENCE [LARGE SCALE GENOMIC DNA]</scope>
    <source>
        <strain evidence="18 19">NRRL 28638</strain>
    </source>
</reference>
<evidence type="ECO:0000256" key="10">
    <source>
        <dbReference type="ARBA" id="ARBA00022490"/>
    </source>
</evidence>
<dbReference type="Pfam" id="PF11704">
    <property type="entry name" value="Folliculin"/>
    <property type="match status" value="1"/>
</dbReference>
<evidence type="ECO:0000256" key="14">
    <source>
        <dbReference type="ARBA" id="ARBA00023242"/>
    </source>
</evidence>
<accession>A0A137PGJ0</accession>
<dbReference type="GO" id="GO:1904263">
    <property type="term" value="P:positive regulation of TORC1 signaling"/>
    <property type="evidence" value="ECO:0007669"/>
    <property type="project" value="TreeGrafter"/>
</dbReference>
<evidence type="ECO:0000256" key="15">
    <source>
        <dbReference type="ARBA" id="ARBA00023273"/>
    </source>
</evidence>
<dbReference type="Proteomes" id="UP000070444">
    <property type="component" value="Unassembled WGS sequence"/>
</dbReference>
<evidence type="ECO:0000256" key="6">
    <source>
        <dbReference type="ARBA" id="ARBA00004656"/>
    </source>
</evidence>
<dbReference type="AlphaFoldDB" id="A0A137PGJ0"/>
<feature type="compositionally biased region" description="Polar residues" evidence="16">
    <location>
        <begin position="283"/>
        <end position="307"/>
    </location>
</feature>
<evidence type="ECO:0000256" key="1">
    <source>
        <dbReference type="ARBA" id="ARBA00004123"/>
    </source>
</evidence>
<dbReference type="InterPro" id="IPR032035">
    <property type="entry name" value="Folliculin_DENN"/>
</dbReference>